<reference evidence="2" key="8">
    <citation type="journal article" date="2005" name="Science">
        <title>Antisense Transcription in the Mammalian Transcriptome.</title>
        <authorList>
            <consortium name="RIKEN Genome Exploration Research Group and Genome Science Group (Genome Network Project Core Group) and the FANTOM Consortium"/>
        </authorList>
    </citation>
    <scope>NUCLEOTIDE SEQUENCE</scope>
    <source>
        <strain evidence="2">C57BL/6J</strain>
        <tissue evidence="2">Cortex</tissue>
    </source>
</reference>
<evidence type="ECO:0000313" key="2">
    <source>
        <dbReference type="EMBL" id="BAC31795.1"/>
    </source>
</evidence>
<reference evidence="2" key="7">
    <citation type="journal article" date="2005" name="Science">
        <title>The Transcriptional Landscape of the Mammalian Genome.</title>
        <authorList>
            <consortium name="The FANTOM Consortium"/>
            <consortium name="Riken Genome Exploration Research Group and Genome Science Group (Genome Network Project Core Group)"/>
        </authorList>
    </citation>
    <scope>NUCLEOTIDE SEQUENCE</scope>
    <source>
        <strain evidence="2">C57BL/6J</strain>
        <tissue evidence="2">Cortex</tissue>
    </source>
</reference>
<evidence type="ECO:0000313" key="3">
    <source>
        <dbReference type="MGI" id="MGI:3651589"/>
    </source>
</evidence>
<dbReference type="EMBL" id="AK044135">
    <property type="protein sequence ID" value="BAC31795.1"/>
    <property type="molecule type" value="mRNA"/>
</dbReference>
<dbReference type="KEGG" id="mmu:329436"/>
<protein>
    <recommendedName>
        <fullName evidence="4">Secreted protein</fullName>
    </recommendedName>
</protein>
<gene>
    <name evidence="3" type="primary">Gm14461</name>
    <name evidence="3" type="synonym">OTTMUSG00000016703</name>
</gene>
<evidence type="ECO:0000256" key="1">
    <source>
        <dbReference type="SAM" id="SignalP"/>
    </source>
</evidence>
<reference evidence="2" key="3">
    <citation type="journal article" date="2000" name="Genome Res.">
        <title>RIKEN integrated sequence analysis (RISA) system--384-format sequencing pipeline with 384 multicapillary sequencer.</title>
        <authorList>
            <person name="Shibata K."/>
            <person name="Itoh M."/>
            <person name="Aizawa K."/>
            <person name="Nagaoka S."/>
            <person name="Sasaki N."/>
            <person name="Carninci P."/>
            <person name="Konno H."/>
            <person name="Akiyama J."/>
            <person name="Nishi K."/>
            <person name="Kitsunai T."/>
            <person name="Tashiro H."/>
            <person name="Itoh M."/>
            <person name="Sumi N."/>
            <person name="Ishii Y."/>
            <person name="Nakamura S."/>
            <person name="Hazama M."/>
            <person name="Nishine T."/>
            <person name="Harada A."/>
            <person name="Yamamoto R."/>
            <person name="Matsumoto H."/>
            <person name="Sakaguchi S."/>
            <person name="Ikegami T."/>
            <person name="Kashiwagi K."/>
            <person name="Fujiwake S."/>
            <person name="Inoue K."/>
            <person name="Togawa Y."/>
            <person name="Izawa M."/>
            <person name="Ohara E."/>
            <person name="Watahiki M."/>
            <person name="Yoneda Y."/>
            <person name="Ishikawa T."/>
            <person name="Ozawa K."/>
            <person name="Tanaka T."/>
            <person name="Matsuura S."/>
            <person name="Kawai J."/>
            <person name="Okazaki Y."/>
            <person name="Muramatsu M."/>
            <person name="Inoue Y."/>
            <person name="Kira A."/>
            <person name="Hayashizaki Y."/>
        </authorList>
    </citation>
    <scope>NUCLEOTIDE SEQUENCE</scope>
    <source>
        <strain evidence="2">C57BL/6J</strain>
        <tissue evidence="2">Cortex</tissue>
    </source>
</reference>
<dbReference type="RefSeq" id="NP_808511.1">
    <property type="nucleotide sequence ID" value="NM_177843.4"/>
</dbReference>
<dbReference type="MGI" id="MGI:3651589">
    <property type="gene designation" value="Gm14461"/>
</dbReference>
<evidence type="ECO:0008006" key="4">
    <source>
        <dbReference type="Google" id="ProtNLM"/>
    </source>
</evidence>
<dbReference type="AlphaFoldDB" id="Q8BRI5"/>
<accession>Q8BRI5</accession>
<feature type="chain" id="PRO_5004303752" description="Secreted protein" evidence="1">
    <location>
        <begin position="26"/>
        <end position="102"/>
    </location>
</feature>
<reference evidence="2" key="2">
    <citation type="journal article" date="2000" name="Genome Res.">
        <title>Normalization and subtraction of cap-trapper-selected cDNAs to prepare full-length cDNA libraries for rapid discovery of new genes.</title>
        <authorList>
            <person name="Carninci P."/>
            <person name="Shibata Y."/>
            <person name="Hayatsu N."/>
            <person name="Sugahara Y."/>
            <person name="Shibata K."/>
            <person name="Itoh M."/>
            <person name="Konno H."/>
            <person name="Okazaki Y."/>
            <person name="Muramatsu M."/>
            <person name="Hayashizaki Y."/>
        </authorList>
    </citation>
    <scope>NUCLEOTIDE SEQUENCE</scope>
    <source>
        <strain evidence="2">C57BL/6J</strain>
        <tissue evidence="2">Cortex</tissue>
    </source>
</reference>
<dbReference type="AGR" id="MGI:3651589"/>
<dbReference type="UCSC" id="uc008kgl.1">
    <property type="organism name" value="mouse"/>
</dbReference>
<keyword evidence="1" id="KW-0732">Signal</keyword>
<reference evidence="2" key="5">
    <citation type="submission" date="2001-07" db="EMBL/GenBank/DDBJ databases">
        <authorList>
            <person name="Adachi J."/>
            <person name="Aizawa K."/>
            <person name="Akimura T."/>
            <person name="Arakawa T."/>
            <person name="Bono H."/>
            <person name="Carninci P."/>
            <person name="Fukuda S."/>
            <person name="Furuno M."/>
            <person name="Hanagaki T."/>
            <person name="Hara A."/>
            <person name="Hashizume W."/>
            <person name="Hayashida K."/>
            <person name="Hayatsu N."/>
            <person name="Hiramoto K."/>
            <person name="Hiraoka T."/>
            <person name="Hirozane T."/>
            <person name="Hori F."/>
            <person name="Imotani K."/>
            <person name="Ishii Y."/>
            <person name="Itoh M."/>
            <person name="Kagawa I."/>
            <person name="Kasukawa T."/>
            <person name="Katoh H."/>
            <person name="Kawai J."/>
            <person name="Kojima Y."/>
            <person name="Kondo S."/>
            <person name="Konno H."/>
            <person name="Kouda M."/>
            <person name="Koya S."/>
            <person name="Kurihara C."/>
            <person name="Matsuyama T."/>
            <person name="Miyazaki A."/>
            <person name="Murata M."/>
            <person name="Nakamura M."/>
            <person name="Nishi K."/>
            <person name="Nomura K."/>
            <person name="Numazaki R."/>
            <person name="Ohno M."/>
            <person name="Ohsato N."/>
            <person name="Okazaki Y."/>
            <person name="Saito R."/>
            <person name="Saitoh H."/>
            <person name="Sakai C."/>
            <person name="Sakai K."/>
            <person name="Sakazume N."/>
            <person name="Sano H."/>
            <person name="Sasaki D."/>
            <person name="Shibata K."/>
            <person name="Shinagawa A."/>
            <person name="Shiraki T."/>
            <person name="Sogabe Y."/>
            <person name="Tagami M."/>
            <person name="Tagawa A."/>
            <person name="Takahashi F."/>
            <person name="Takaku-Akahira S."/>
            <person name="Takeda Y."/>
            <person name="Tanaka T."/>
            <person name="Tomaru A."/>
            <person name="Toya T."/>
            <person name="Yasunishi A."/>
            <person name="Muramatsu M."/>
            <person name="Hayashizaki Y."/>
        </authorList>
    </citation>
    <scope>NUCLEOTIDE SEQUENCE</scope>
    <source>
        <strain evidence="2">C57BL/6J</strain>
        <tissue evidence="2">Cortex</tissue>
    </source>
</reference>
<sequence length="102" mass="11811">MTSWIVLLEMALCGLLYQCFPGMGAEQSQWYVSSCCPSLKDLIMREELKLDYFLFLECCMFQALSLSLPETLSCYLQTTLCFWGHLKCCSFYKIFVLEVILS</sequence>
<reference evidence="2" key="4">
    <citation type="journal article" date="2001" name="Nature">
        <title>Functional annotation of a full-length mouse cDNA collection.</title>
        <authorList>
            <consortium name="The RIKEN Genome Exploration Research Group Phase II Team and the FANTOM Consortium"/>
        </authorList>
    </citation>
    <scope>NUCLEOTIDE SEQUENCE</scope>
    <source>
        <strain evidence="2">C57BL/6J</strain>
        <tissue evidence="2">Cortex</tissue>
    </source>
</reference>
<feature type="signal peptide" evidence="1">
    <location>
        <begin position="1"/>
        <end position="25"/>
    </location>
</feature>
<organism evidence="2">
    <name type="scientific">Mus musculus</name>
    <name type="common">Mouse</name>
    <dbReference type="NCBI Taxonomy" id="10090"/>
    <lineage>
        <taxon>Eukaryota</taxon>
        <taxon>Metazoa</taxon>
        <taxon>Chordata</taxon>
        <taxon>Craniata</taxon>
        <taxon>Vertebrata</taxon>
        <taxon>Euteleostomi</taxon>
        <taxon>Mammalia</taxon>
        <taxon>Eutheria</taxon>
        <taxon>Euarchontoglires</taxon>
        <taxon>Glires</taxon>
        <taxon>Rodentia</taxon>
        <taxon>Myomorpha</taxon>
        <taxon>Muroidea</taxon>
        <taxon>Muridae</taxon>
        <taxon>Murinae</taxon>
        <taxon>Mus</taxon>
        <taxon>Mus</taxon>
    </lineage>
</organism>
<dbReference type="GeneID" id="329436"/>
<dbReference type="BioGRID-ORCS" id="329436">
    <property type="hits" value="0 hits in 10 CRISPR screens"/>
</dbReference>
<reference evidence="2" key="1">
    <citation type="journal article" date="1999" name="Methods Enzymol.">
        <title>High-efficiency full-length cDNA cloning.</title>
        <authorList>
            <person name="Carninci P."/>
            <person name="Hayashizaki Y."/>
        </authorList>
    </citation>
    <scope>NUCLEOTIDE SEQUENCE</scope>
    <source>
        <strain evidence="2">C57BL/6J</strain>
        <tissue evidence="2">Cortex</tissue>
    </source>
</reference>
<name>Q8BRI5_MOUSE</name>
<proteinExistence type="evidence at transcript level"/>
<reference evidence="2" key="6">
    <citation type="journal article" date="2002" name="Nature">
        <title>Analysis of the mouse transcriptome based on functional annotation of 60,770 full-length cDNAs.</title>
        <authorList>
            <consortium name="The FANTOM Consortium and the RIKEN Genome Exploration Research Group Phase I and II Team"/>
        </authorList>
    </citation>
    <scope>NUCLEOTIDE SEQUENCE</scope>
    <source>
        <strain evidence="2">C57BL/6J</strain>
        <tissue evidence="2">Cortex</tissue>
    </source>
</reference>